<dbReference type="EMBL" id="DF238840">
    <property type="protein sequence ID" value="GAF25672.1"/>
    <property type="molecule type" value="Genomic_DNA"/>
</dbReference>
<feature type="domain" description="Adenylate kinase active site lid" evidence="11">
    <location>
        <begin position="127"/>
        <end position="162"/>
    </location>
</feature>
<proteinExistence type="inferred from homology"/>
<dbReference type="HAMAP" id="MF_00235">
    <property type="entry name" value="Adenylate_kinase_Adk"/>
    <property type="match status" value="1"/>
</dbReference>
<name>A0A0S6UCK8_NEOTH</name>
<dbReference type="GO" id="GO:0008270">
    <property type="term" value="F:zinc ion binding"/>
    <property type="evidence" value="ECO:0007669"/>
    <property type="project" value="UniProtKB-UniRule"/>
</dbReference>
<dbReference type="Pfam" id="PF00406">
    <property type="entry name" value="ADK"/>
    <property type="match status" value="1"/>
</dbReference>
<dbReference type="InterPro" id="IPR006259">
    <property type="entry name" value="Adenyl_kin_sub"/>
</dbReference>
<feature type="region of interest" description="LID" evidence="8">
    <location>
        <begin position="126"/>
        <end position="163"/>
    </location>
</feature>
<dbReference type="PROSITE" id="PS00113">
    <property type="entry name" value="ADENYLATE_KINASE"/>
    <property type="match status" value="1"/>
</dbReference>
<feature type="binding site" evidence="8">
    <location>
        <position position="36"/>
    </location>
    <ligand>
        <name>AMP</name>
        <dbReference type="ChEBI" id="CHEBI:456215"/>
    </ligand>
</feature>
<dbReference type="EC" id="2.7.4.3" evidence="8 10"/>
<evidence type="ECO:0000256" key="6">
    <source>
        <dbReference type="ARBA" id="ARBA00022833"/>
    </source>
</evidence>
<feature type="binding site" evidence="8">
    <location>
        <position position="130"/>
    </location>
    <ligand>
        <name>Zn(2+)</name>
        <dbReference type="ChEBI" id="CHEBI:29105"/>
        <note>structural</note>
    </ligand>
</feature>
<keyword evidence="5 8" id="KW-0418">Kinase</keyword>
<dbReference type="CDD" id="cd01428">
    <property type="entry name" value="ADK"/>
    <property type="match status" value="1"/>
</dbReference>
<feature type="region of interest" description="NMP" evidence="8">
    <location>
        <begin position="30"/>
        <end position="59"/>
    </location>
</feature>
<evidence type="ECO:0000256" key="5">
    <source>
        <dbReference type="ARBA" id="ARBA00022777"/>
    </source>
</evidence>
<evidence type="ECO:0000256" key="4">
    <source>
        <dbReference type="ARBA" id="ARBA00022741"/>
    </source>
</evidence>
<feature type="binding site" evidence="8">
    <location>
        <position position="31"/>
    </location>
    <ligand>
        <name>AMP</name>
        <dbReference type="ChEBI" id="CHEBI:456215"/>
    </ligand>
</feature>
<dbReference type="PRINTS" id="PR00094">
    <property type="entry name" value="ADENYLTKNASE"/>
</dbReference>
<evidence type="ECO:0000313" key="12">
    <source>
        <dbReference type="EMBL" id="GAF25672.1"/>
    </source>
</evidence>
<dbReference type="NCBIfam" id="NF001380">
    <property type="entry name" value="PRK00279.1-2"/>
    <property type="match status" value="1"/>
</dbReference>
<dbReference type="InterPro" id="IPR027417">
    <property type="entry name" value="P-loop_NTPase"/>
</dbReference>
<keyword evidence="6 8" id="KW-0862">Zinc</keyword>
<feature type="binding site" evidence="8">
    <location>
        <position position="92"/>
    </location>
    <ligand>
        <name>AMP</name>
        <dbReference type="ChEBI" id="CHEBI:456215"/>
    </ligand>
</feature>
<feature type="binding site" evidence="8">
    <location>
        <begin position="57"/>
        <end position="59"/>
    </location>
    <ligand>
        <name>AMP</name>
        <dbReference type="ChEBI" id="CHEBI:456215"/>
    </ligand>
</feature>
<dbReference type="NCBIfam" id="NF011100">
    <property type="entry name" value="PRK14527.1"/>
    <property type="match status" value="1"/>
</dbReference>
<feature type="binding site" evidence="8">
    <location>
        <position position="150"/>
    </location>
    <ligand>
        <name>Zn(2+)</name>
        <dbReference type="ChEBI" id="CHEBI:29105"/>
        <note>structural</note>
    </ligand>
</feature>
<comment type="subunit">
    <text evidence="8 10">Monomer.</text>
</comment>
<dbReference type="InterPro" id="IPR007862">
    <property type="entry name" value="Adenylate_kinase_lid-dom"/>
</dbReference>
<keyword evidence="3 8" id="KW-0545">Nucleotide biosynthesis</keyword>
<dbReference type="Gene3D" id="3.40.50.300">
    <property type="entry name" value="P-loop containing nucleotide triphosphate hydrolases"/>
    <property type="match status" value="1"/>
</dbReference>
<protein>
    <recommendedName>
        <fullName evidence="8 10">Adenylate kinase</fullName>
        <shortName evidence="8">AK</shortName>
        <ecNumber evidence="8 10">2.7.4.3</ecNumber>
    </recommendedName>
    <alternativeName>
        <fullName evidence="8">ATP-AMP transphosphorylase</fullName>
    </alternativeName>
    <alternativeName>
        <fullName evidence="8">ATP:AMP phosphotransferase</fullName>
    </alternativeName>
    <alternativeName>
        <fullName evidence="8">Adenylate monophosphate kinase</fullName>
    </alternativeName>
</protein>
<evidence type="ECO:0000256" key="1">
    <source>
        <dbReference type="ARBA" id="ARBA00022679"/>
    </source>
</evidence>
<dbReference type="InterPro" id="IPR033690">
    <property type="entry name" value="Adenylat_kinase_CS"/>
</dbReference>
<feature type="binding site" evidence="8">
    <location>
        <position position="133"/>
    </location>
    <ligand>
        <name>Zn(2+)</name>
        <dbReference type="ChEBI" id="CHEBI:29105"/>
        <note>structural</note>
    </ligand>
</feature>
<keyword evidence="7 8" id="KW-0067">ATP-binding</keyword>
<evidence type="ECO:0000256" key="2">
    <source>
        <dbReference type="ARBA" id="ARBA00022723"/>
    </source>
</evidence>
<feature type="binding site" evidence="8">
    <location>
        <position position="127"/>
    </location>
    <ligand>
        <name>ATP</name>
        <dbReference type="ChEBI" id="CHEBI:30616"/>
    </ligand>
</feature>
<comment type="subcellular location">
    <subcellularLocation>
        <location evidence="8 10">Cytoplasm</location>
    </subcellularLocation>
</comment>
<dbReference type="NCBIfam" id="TIGR01351">
    <property type="entry name" value="adk"/>
    <property type="match status" value="1"/>
</dbReference>
<evidence type="ECO:0000256" key="7">
    <source>
        <dbReference type="ARBA" id="ARBA00022840"/>
    </source>
</evidence>
<dbReference type="AlphaFoldDB" id="A0A0S6UCK8"/>
<keyword evidence="4 8" id="KW-0547">Nucleotide-binding</keyword>
<organism evidence="12">
    <name type="scientific">Moorella thermoacetica Y72</name>
    <dbReference type="NCBI Taxonomy" id="1325331"/>
    <lineage>
        <taxon>Bacteria</taxon>
        <taxon>Bacillati</taxon>
        <taxon>Bacillota</taxon>
        <taxon>Clostridia</taxon>
        <taxon>Neomoorellales</taxon>
        <taxon>Neomoorellaceae</taxon>
        <taxon>Neomoorella</taxon>
    </lineage>
</organism>
<evidence type="ECO:0000256" key="10">
    <source>
        <dbReference type="RuleBase" id="RU003331"/>
    </source>
</evidence>
<keyword evidence="2 8" id="KW-0479">Metal-binding</keyword>
<evidence type="ECO:0000256" key="8">
    <source>
        <dbReference type="HAMAP-Rule" id="MF_00235"/>
    </source>
</evidence>
<evidence type="ECO:0000256" key="3">
    <source>
        <dbReference type="ARBA" id="ARBA00022727"/>
    </source>
</evidence>
<feature type="binding site" evidence="8">
    <location>
        <begin position="136"/>
        <end position="137"/>
    </location>
    <ligand>
        <name>ATP</name>
        <dbReference type="ChEBI" id="CHEBI:30616"/>
    </ligand>
</feature>
<dbReference type="SUPFAM" id="SSF52540">
    <property type="entry name" value="P-loop containing nucleoside triphosphate hydrolases"/>
    <property type="match status" value="1"/>
</dbReference>
<evidence type="ECO:0000259" key="11">
    <source>
        <dbReference type="Pfam" id="PF05191"/>
    </source>
</evidence>
<feature type="binding site" evidence="8">
    <location>
        <begin position="85"/>
        <end position="88"/>
    </location>
    <ligand>
        <name>AMP</name>
        <dbReference type="ChEBI" id="CHEBI:456215"/>
    </ligand>
</feature>
<dbReference type="GO" id="GO:0005524">
    <property type="term" value="F:ATP binding"/>
    <property type="evidence" value="ECO:0007669"/>
    <property type="project" value="UniProtKB-UniRule"/>
</dbReference>
<keyword evidence="8" id="KW-0963">Cytoplasm</keyword>
<dbReference type="RefSeq" id="WP_025773564.1">
    <property type="nucleotide sequence ID" value="NZ_DF238840.1"/>
</dbReference>
<dbReference type="GO" id="GO:0044209">
    <property type="term" value="P:AMP salvage"/>
    <property type="evidence" value="ECO:0007669"/>
    <property type="project" value="UniProtKB-UniRule"/>
</dbReference>
<gene>
    <name evidence="8" type="primary">adk</name>
    <name evidence="12" type="ORF">MTY_1008</name>
</gene>
<dbReference type="Proteomes" id="UP000063718">
    <property type="component" value="Unassembled WGS sequence"/>
</dbReference>
<comment type="function">
    <text evidence="8">Catalyzes the reversible transfer of the terminal phosphate group between ATP and AMP. Plays an important role in cellular energy homeostasis and in adenine nucleotide metabolism.</text>
</comment>
<feature type="binding site" evidence="8">
    <location>
        <position position="199"/>
    </location>
    <ligand>
        <name>ATP</name>
        <dbReference type="ChEBI" id="CHEBI:30616"/>
    </ligand>
</feature>
<comment type="similarity">
    <text evidence="8 9">Belongs to the adenylate kinase family.</text>
</comment>
<feature type="binding site" evidence="8">
    <location>
        <begin position="10"/>
        <end position="15"/>
    </location>
    <ligand>
        <name>ATP</name>
        <dbReference type="ChEBI" id="CHEBI:30616"/>
    </ligand>
</feature>
<dbReference type="NCBIfam" id="NF001381">
    <property type="entry name" value="PRK00279.1-3"/>
    <property type="match status" value="1"/>
</dbReference>
<comment type="pathway">
    <text evidence="8">Purine metabolism; AMP biosynthesis via salvage pathway; AMP from ADP: step 1/1.</text>
</comment>
<feature type="binding site" evidence="8">
    <location>
        <position position="160"/>
    </location>
    <ligand>
        <name>AMP</name>
        <dbReference type="ChEBI" id="CHEBI:456215"/>
    </ligand>
</feature>
<feature type="binding site" evidence="8">
    <location>
        <position position="171"/>
    </location>
    <ligand>
        <name>AMP</name>
        <dbReference type="ChEBI" id="CHEBI:456215"/>
    </ligand>
</feature>
<evidence type="ECO:0000256" key="9">
    <source>
        <dbReference type="RuleBase" id="RU003330"/>
    </source>
</evidence>
<comment type="catalytic activity">
    <reaction evidence="8 10">
        <text>AMP + ATP = 2 ADP</text>
        <dbReference type="Rhea" id="RHEA:12973"/>
        <dbReference type="ChEBI" id="CHEBI:30616"/>
        <dbReference type="ChEBI" id="CHEBI:456215"/>
        <dbReference type="ChEBI" id="CHEBI:456216"/>
        <dbReference type="EC" id="2.7.4.3"/>
    </reaction>
</comment>
<comment type="domain">
    <text evidence="8">Consists of three domains, a large central CORE domain and two small peripheral domains, NMPbind and LID, which undergo movements during catalysis. The LID domain closes over the site of phosphoryl transfer upon ATP binding. Assembling and dissambling the active center during each catalytic cycle provides an effective means to prevent ATP hydrolysis. Some bacteria have evolved a zinc-coordinating structure that stabilizes the LID domain.</text>
</comment>
<dbReference type="UniPathway" id="UPA00588">
    <property type="reaction ID" value="UER00649"/>
</dbReference>
<sequence>MRLVLLGPPGAGKGTQAREINQRLDIPHISTGDMFREAIKRGTPLGRQAEVYIKGGRLVPDEVTIGLVQERLVQPDCRNGFLLDGFPRTVAQAEALDSWLSSRGERLDAVIDIEVPRDALLERLTGRRVCRQCGATYHVRYNPPAVPGKCDACGQDLVQRADDTEATVNKRLDVYNEQTAPLVNYYRQRGLLKEIDGSQAIPEVILAIGRALGRDWQ</sequence>
<reference evidence="12" key="1">
    <citation type="journal article" date="2014" name="Gene">
        <title>Genome-guided analysis of transformation efficiency and carbon dioxide assimilation by Moorella thermoacetica Y72.</title>
        <authorList>
            <person name="Tsukahara K."/>
            <person name="Kita A."/>
            <person name="Nakashimada Y."/>
            <person name="Hoshino T."/>
            <person name="Murakami K."/>
        </authorList>
    </citation>
    <scope>NUCLEOTIDE SEQUENCE [LARGE SCALE GENOMIC DNA]</scope>
    <source>
        <strain evidence="12">Y72</strain>
    </source>
</reference>
<keyword evidence="1 8" id="KW-0808">Transferase</keyword>
<dbReference type="Pfam" id="PF05191">
    <property type="entry name" value="ADK_lid"/>
    <property type="match status" value="1"/>
</dbReference>
<feature type="binding site" evidence="8">
    <location>
        <position position="153"/>
    </location>
    <ligand>
        <name>Zn(2+)</name>
        <dbReference type="ChEBI" id="CHEBI:29105"/>
        <note>structural</note>
    </ligand>
</feature>
<accession>A0A0S6UCK8</accession>
<dbReference type="GO" id="GO:0005737">
    <property type="term" value="C:cytoplasm"/>
    <property type="evidence" value="ECO:0007669"/>
    <property type="project" value="UniProtKB-SubCell"/>
</dbReference>
<dbReference type="InterPro" id="IPR000850">
    <property type="entry name" value="Adenylat/UMP-CMP_kin"/>
</dbReference>
<dbReference type="PANTHER" id="PTHR23359">
    <property type="entry name" value="NUCLEOTIDE KINASE"/>
    <property type="match status" value="1"/>
</dbReference>
<dbReference type="FunFam" id="3.40.50.300:FF:000106">
    <property type="entry name" value="Adenylate kinase mitochondrial"/>
    <property type="match status" value="1"/>
</dbReference>
<dbReference type="GO" id="GO:0004017">
    <property type="term" value="F:AMP kinase activity"/>
    <property type="evidence" value="ECO:0007669"/>
    <property type="project" value="UniProtKB-UniRule"/>
</dbReference>